<evidence type="ECO:0000256" key="1">
    <source>
        <dbReference type="SAM" id="MobiDB-lite"/>
    </source>
</evidence>
<organism evidence="2 3">
    <name type="scientific">Austropuccinia psidii MF-1</name>
    <dbReference type="NCBI Taxonomy" id="1389203"/>
    <lineage>
        <taxon>Eukaryota</taxon>
        <taxon>Fungi</taxon>
        <taxon>Dikarya</taxon>
        <taxon>Basidiomycota</taxon>
        <taxon>Pucciniomycotina</taxon>
        <taxon>Pucciniomycetes</taxon>
        <taxon>Pucciniales</taxon>
        <taxon>Sphaerophragmiaceae</taxon>
        <taxon>Austropuccinia</taxon>
    </lineage>
</organism>
<gene>
    <name evidence="2" type="ORF">O181_042287</name>
</gene>
<dbReference type="Proteomes" id="UP000765509">
    <property type="component" value="Unassembled WGS sequence"/>
</dbReference>
<feature type="region of interest" description="Disordered" evidence="1">
    <location>
        <begin position="69"/>
        <end position="137"/>
    </location>
</feature>
<protein>
    <submittedName>
        <fullName evidence="2">Uncharacterized protein</fullName>
    </submittedName>
</protein>
<evidence type="ECO:0000313" key="3">
    <source>
        <dbReference type="Proteomes" id="UP000765509"/>
    </source>
</evidence>
<proteinExistence type="predicted"/>
<accession>A0A9Q3HFQ8</accession>
<sequence>MSVISHAPFLPYHSTTFSGQISQTGATHLPILKTTSSRSSFLSLSSPQNSNATALNFANPTKLDSSKRVLSSSCLHSNKSKHPLSTSSLLNEPPKRRRLRSARAAESSASSSPSSPLSPPTQLSLRSQAKKQRLSDTQPHLGDVILDSEAENSNQSNPVPLKRLVLKRVAPPLPPKISLDQVVEPCLWSESLIPSIERPYATPRTSAHDSHTCIRTTVNPFSVPVCSKPAPHFSKTLHKLVRSQDKPNAKEMNADLVLELKRSEEQDKWWHWSTNCPYTGDGNKSSHKAPLKCHNLHGHSEESVDTVQIFTTKLSVNAFEEQKFYSQDRALVRPKH</sequence>
<feature type="compositionally biased region" description="Low complexity" evidence="1">
    <location>
        <begin position="102"/>
        <end position="127"/>
    </location>
</feature>
<name>A0A9Q3HFQ8_9BASI</name>
<comment type="caution">
    <text evidence="2">The sequence shown here is derived from an EMBL/GenBank/DDBJ whole genome shotgun (WGS) entry which is preliminary data.</text>
</comment>
<dbReference type="EMBL" id="AVOT02016896">
    <property type="protein sequence ID" value="MBW0502572.1"/>
    <property type="molecule type" value="Genomic_DNA"/>
</dbReference>
<keyword evidence="3" id="KW-1185">Reference proteome</keyword>
<evidence type="ECO:0000313" key="2">
    <source>
        <dbReference type="EMBL" id="MBW0502572.1"/>
    </source>
</evidence>
<dbReference type="AlphaFoldDB" id="A0A9Q3HFQ8"/>
<reference evidence="2" key="1">
    <citation type="submission" date="2021-03" db="EMBL/GenBank/DDBJ databases">
        <title>Draft genome sequence of rust myrtle Austropuccinia psidii MF-1, a brazilian biotype.</title>
        <authorList>
            <person name="Quecine M.C."/>
            <person name="Pachon D.M.R."/>
            <person name="Bonatelli M.L."/>
            <person name="Correr F.H."/>
            <person name="Franceschini L.M."/>
            <person name="Leite T.F."/>
            <person name="Margarido G.R.A."/>
            <person name="Almeida C.A."/>
            <person name="Ferrarezi J.A."/>
            <person name="Labate C.A."/>
        </authorList>
    </citation>
    <scope>NUCLEOTIDE SEQUENCE</scope>
    <source>
        <strain evidence="2">MF-1</strain>
    </source>
</reference>
<feature type="compositionally biased region" description="Polar residues" evidence="1">
    <location>
        <begin position="69"/>
        <end position="90"/>
    </location>
</feature>
<dbReference type="OrthoDB" id="2499752at2759"/>